<proteinExistence type="predicted"/>
<dbReference type="SUPFAM" id="SSF53474">
    <property type="entry name" value="alpha/beta-Hydrolases"/>
    <property type="match status" value="1"/>
</dbReference>
<gene>
    <name evidence="2" type="ORF">PCOR1329_LOCUS72849</name>
</gene>
<sequence length="723" mass="76496">PLAWSRSMQAPTAPPARRIALLGQRDALVRALLEVAHRRRLQPLDVLVVVPVGAGAPSAISGVGTIRGVCDTLGFGCVGGETDEAVLAELSAFGPELIVSIPGATCHRMVYDFDAGRILDQEAVPIAPGETALSLSVKIAAAAELCFRRVFGTFLDTGGLPEGRLWDVQEFPYHFRKLPRGGVIDPEWPDDKVERFVRAMYFPPHAPATLVRPDGLEYPVRTMEEYAAAREGRAVRGTSTSSGAAPARPAPACDPHQASCAPGGTRPRARGPWLPSGGGAVGLLAAALVLLAALVSVPRGAGSERQAGSAGSSAVGRPPPAPAARHTLEAHPRARCLDGSPAAFYLAPATSAEGRGRWVVYLQGGGWCAESAELAGLPGYSHADDVGHPDLCSRRAKGYLGSSRFDWASRSLEGKGFLSGDPTENPSMHSWNRVVIRNCDGTLFLSSLDEPMQLPGGGALYFRGRDNAFAVVDALLERHGMDSASEVVISGCSAGGVAAVLLADALRRRVEERARAGRPFVAVLSDSGVFPGPGPVGSSAAPEGLLRFPQFQWLFERTNLSGSLPPPCTSEEAPWGCLHVLGALPHVATPVFLLQSLADSWQLSEPAGPAQAAFAAGLRQQFALALRWPHAAAVDSCFHHGGAWGRIGWGGVTNRDAFWRWYTTGRERWVANSSSSAGPGEYAAEGWPLVHAANAPAPDCYEGQERHQEWHRSLARLPARPDG</sequence>
<evidence type="ECO:0000313" key="3">
    <source>
        <dbReference type="Proteomes" id="UP001189429"/>
    </source>
</evidence>
<dbReference type="Gene3D" id="3.40.50.12230">
    <property type="match status" value="1"/>
</dbReference>
<reference evidence="2" key="1">
    <citation type="submission" date="2023-10" db="EMBL/GenBank/DDBJ databases">
        <authorList>
            <person name="Chen Y."/>
            <person name="Shah S."/>
            <person name="Dougan E. K."/>
            <person name="Thang M."/>
            <person name="Chan C."/>
        </authorList>
    </citation>
    <scope>NUCLEOTIDE SEQUENCE [LARGE SCALE GENOMIC DNA]</scope>
</reference>
<dbReference type="InterPro" id="IPR036477">
    <property type="entry name" value="Formyl_transf_N_sf"/>
</dbReference>
<dbReference type="Gene3D" id="3.40.50.1820">
    <property type="entry name" value="alpha/beta hydrolase"/>
    <property type="match status" value="1"/>
</dbReference>
<evidence type="ECO:0000256" key="1">
    <source>
        <dbReference type="SAM" id="MobiDB-lite"/>
    </source>
</evidence>
<dbReference type="InterPro" id="IPR029058">
    <property type="entry name" value="AB_hydrolase_fold"/>
</dbReference>
<name>A0ABN9X6G4_9DINO</name>
<dbReference type="Proteomes" id="UP001189429">
    <property type="component" value="Unassembled WGS sequence"/>
</dbReference>
<dbReference type="Pfam" id="PF03283">
    <property type="entry name" value="PAE"/>
    <property type="match status" value="1"/>
</dbReference>
<dbReference type="SUPFAM" id="SSF53328">
    <property type="entry name" value="Formyltransferase"/>
    <property type="match status" value="1"/>
</dbReference>
<evidence type="ECO:0000313" key="2">
    <source>
        <dbReference type="EMBL" id="CAK0893573.1"/>
    </source>
</evidence>
<accession>A0ABN9X6G4</accession>
<dbReference type="EMBL" id="CAUYUJ010019766">
    <property type="protein sequence ID" value="CAK0893573.1"/>
    <property type="molecule type" value="Genomic_DNA"/>
</dbReference>
<evidence type="ECO:0008006" key="4">
    <source>
        <dbReference type="Google" id="ProtNLM"/>
    </source>
</evidence>
<feature type="region of interest" description="Disordered" evidence="1">
    <location>
        <begin position="302"/>
        <end position="326"/>
    </location>
</feature>
<dbReference type="InterPro" id="IPR004963">
    <property type="entry name" value="PAE/NOTUM"/>
</dbReference>
<feature type="compositionally biased region" description="Low complexity" evidence="1">
    <location>
        <begin position="305"/>
        <end position="316"/>
    </location>
</feature>
<comment type="caution">
    <text evidence="2">The sequence shown here is derived from an EMBL/GenBank/DDBJ whole genome shotgun (WGS) entry which is preliminary data.</text>
</comment>
<feature type="compositionally biased region" description="Low complexity" evidence="1">
    <location>
        <begin position="236"/>
        <end position="251"/>
    </location>
</feature>
<protein>
    <recommendedName>
        <fullName evidence="4">Pectin acetylesterase</fullName>
    </recommendedName>
</protein>
<keyword evidence="3" id="KW-1185">Reference proteome</keyword>
<dbReference type="PANTHER" id="PTHR21562">
    <property type="entry name" value="NOTUM-RELATED"/>
    <property type="match status" value="1"/>
</dbReference>
<feature type="region of interest" description="Disordered" evidence="1">
    <location>
        <begin position="231"/>
        <end position="273"/>
    </location>
</feature>
<organism evidence="2 3">
    <name type="scientific">Prorocentrum cordatum</name>
    <dbReference type="NCBI Taxonomy" id="2364126"/>
    <lineage>
        <taxon>Eukaryota</taxon>
        <taxon>Sar</taxon>
        <taxon>Alveolata</taxon>
        <taxon>Dinophyceae</taxon>
        <taxon>Prorocentrales</taxon>
        <taxon>Prorocentraceae</taxon>
        <taxon>Prorocentrum</taxon>
    </lineage>
</organism>
<feature type="non-terminal residue" evidence="2">
    <location>
        <position position="1"/>
    </location>
</feature>